<evidence type="ECO:0000256" key="3">
    <source>
        <dbReference type="ARBA" id="ARBA00022475"/>
    </source>
</evidence>
<keyword evidence="6" id="KW-0547">Nucleotide-binding</keyword>
<evidence type="ECO:0000256" key="1">
    <source>
        <dbReference type="ARBA" id="ARBA00004202"/>
    </source>
</evidence>
<keyword evidence="8" id="KW-1278">Translocase</keyword>
<dbReference type="InterPro" id="IPR003439">
    <property type="entry name" value="ABC_transporter-like_ATP-bd"/>
</dbReference>
<dbReference type="PROSITE" id="PS00211">
    <property type="entry name" value="ABC_TRANSPORTER_1"/>
    <property type="match status" value="1"/>
</dbReference>
<dbReference type="PANTHER" id="PTHR43790:SF3">
    <property type="entry name" value="D-ALLOSE IMPORT ATP-BINDING PROTEIN ALSA-RELATED"/>
    <property type="match status" value="1"/>
</dbReference>
<sequence>MKIEMKNIAKSFGDNQVLKNVSFTIESGKVHSLMGENGAGKSTMMNILTGLLSYDDGHILIDGKETKFSSIKESEQTGITFIHQEMNNFADMSVLDNLFINKEIKKFGYILDNKKMESEAQHILNELDMHVNLYASINSLTVGQQQMLEIAKALMSNSKFIIMDEPTAALTKNEINKLFKIINKLKKNNIGIIYISHRMEELFEIADEVTIMRDGNTISHYLMENVSMSQIVHDMVGRDLGDFYPKRNPHLGDTVLKVDGLTGKKFSDITFEVKSGEILAFSGLMGSGRTEIMRAIFGIDPLTSGKIEINGEKATIKKPSDAINYHLGFLTEDRKTEGLILSDTVENNIILSSLDNLTKFGFLDKNVIDDFTNMLIKRLKIKTSSNNEFVGNLSGGNQQKVVLAKWIGSGSNILILDEPTRGVDVGAKRQIYDLMNELTDRGVAIIMISSDMDEVLGFSDRIAVIYEGKLQNIINNKDATQEKLMTLATGGTLNE</sequence>
<evidence type="ECO:0000313" key="11">
    <source>
        <dbReference type="EMBL" id="MBO8440966.1"/>
    </source>
</evidence>
<proteinExistence type="predicted"/>
<dbReference type="Pfam" id="PF00005">
    <property type="entry name" value="ABC_tran"/>
    <property type="match status" value="2"/>
</dbReference>
<dbReference type="EMBL" id="JADIMP010000014">
    <property type="protein sequence ID" value="MBO8440966.1"/>
    <property type="molecule type" value="Genomic_DNA"/>
</dbReference>
<dbReference type="InterPro" id="IPR003593">
    <property type="entry name" value="AAA+_ATPase"/>
</dbReference>
<evidence type="ECO:0000256" key="5">
    <source>
        <dbReference type="ARBA" id="ARBA00022737"/>
    </source>
</evidence>
<dbReference type="InterPro" id="IPR017871">
    <property type="entry name" value="ABC_transporter-like_CS"/>
</dbReference>
<dbReference type="Proteomes" id="UP000823614">
    <property type="component" value="Unassembled WGS sequence"/>
</dbReference>
<dbReference type="SMART" id="SM00382">
    <property type="entry name" value="AAA"/>
    <property type="match status" value="2"/>
</dbReference>
<dbReference type="PROSITE" id="PS50893">
    <property type="entry name" value="ABC_TRANSPORTER_2"/>
    <property type="match status" value="2"/>
</dbReference>
<feature type="domain" description="ABC transporter" evidence="10">
    <location>
        <begin position="249"/>
        <end position="492"/>
    </location>
</feature>
<dbReference type="GO" id="GO:0016887">
    <property type="term" value="F:ATP hydrolysis activity"/>
    <property type="evidence" value="ECO:0007669"/>
    <property type="project" value="InterPro"/>
</dbReference>
<dbReference type="AlphaFoldDB" id="A0A9D9E6Q4"/>
<evidence type="ECO:0000259" key="10">
    <source>
        <dbReference type="PROSITE" id="PS50893"/>
    </source>
</evidence>
<dbReference type="CDD" id="cd03215">
    <property type="entry name" value="ABC_Carb_Monos_II"/>
    <property type="match status" value="1"/>
</dbReference>
<reference evidence="11" key="2">
    <citation type="journal article" date="2021" name="PeerJ">
        <title>Extensive microbial diversity within the chicken gut microbiome revealed by metagenomics and culture.</title>
        <authorList>
            <person name="Gilroy R."/>
            <person name="Ravi A."/>
            <person name="Getino M."/>
            <person name="Pursley I."/>
            <person name="Horton D.L."/>
            <person name="Alikhan N.F."/>
            <person name="Baker D."/>
            <person name="Gharbi K."/>
            <person name="Hall N."/>
            <person name="Watson M."/>
            <person name="Adriaenssens E.M."/>
            <person name="Foster-Nyarko E."/>
            <person name="Jarju S."/>
            <person name="Secka A."/>
            <person name="Antonio M."/>
            <person name="Oren A."/>
            <person name="Chaudhuri R.R."/>
            <person name="La Ragione R."/>
            <person name="Hildebrand F."/>
            <person name="Pallen M.J."/>
        </authorList>
    </citation>
    <scope>NUCLEOTIDE SEQUENCE</scope>
    <source>
        <strain evidence="11">C6-149</strain>
    </source>
</reference>
<dbReference type="InterPro" id="IPR050107">
    <property type="entry name" value="ABC_carbohydrate_import_ATPase"/>
</dbReference>
<feature type="domain" description="ABC transporter" evidence="10">
    <location>
        <begin position="3"/>
        <end position="239"/>
    </location>
</feature>
<keyword evidence="2" id="KW-0813">Transport</keyword>
<dbReference type="GO" id="GO:0005886">
    <property type="term" value="C:plasma membrane"/>
    <property type="evidence" value="ECO:0007669"/>
    <property type="project" value="UniProtKB-SubCell"/>
</dbReference>
<accession>A0A9D9E6Q4</accession>
<keyword evidence="7 11" id="KW-0067">ATP-binding</keyword>
<dbReference type="FunFam" id="3.40.50.300:FF:000127">
    <property type="entry name" value="Ribose import ATP-binding protein RbsA"/>
    <property type="match status" value="1"/>
</dbReference>
<keyword evidence="4" id="KW-0762">Sugar transport</keyword>
<comment type="caution">
    <text evidence="11">The sequence shown here is derived from an EMBL/GenBank/DDBJ whole genome shotgun (WGS) entry which is preliminary data.</text>
</comment>
<keyword evidence="9" id="KW-0472">Membrane</keyword>
<evidence type="ECO:0000256" key="8">
    <source>
        <dbReference type="ARBA" id="ARBA00022967"/>
    </source>
</evidence>
<dbReference type="CDD" id="cd03216">
    <property type="entry name" value="ABC_Carb_Monos_I"/>
    <property type="match status" value="1"/>
</dbReference>
<evidence type="ECO:0000256" key="7">
    <source>
        <dbReference type="ARBA" id="ARBA00022840"/>
    </source>
</evidence>
<gene>
    <name evidence="11" type="ORF">IAA89_00730</name>
</gene>
<evidence type="ECO:0000256" key="2">
    <source>
        <dbReference type="ARBA" id="ARBA00022448"/>
    </source>
</evidence>
<organism evidence="11 12">
    <name type="scientific">Candidatus Gallilactobacillus intestinavium</name>
    <dbReference type="NCBI Taxonomy" id="2840838"/>
    <lineage>
        <taxon>Bacteria</taxon>
        <taxon>Bacillati</taxon>
        <taxon>Bacillota</taxon>
        <taxon>Bacilli</taxon>
        <taxon>Lactobacillales</taxon>
        <taxon>Lactobacillaceae</taxon>
        <taxon>Lactobacillaceae incertae sedis</taxon>
        <taxon>Candidatus Gallilactobacillus</taxon>
    </lineage>
</organism>
<evidence type="ECO:0000256" key="9">
    <source>
        <dbReference type="ARBA" id="ARBA00023136"/>
    </source>
</evidence>
<comment type="subcellular location">
    <subcellularLocation>
        <location evidence="1">Cell membrane</location>
        <topology evidence="1">Peripheral membrane protein</topology>
    </subcellularLocation>
</comment>
<protein>
    <submittedName>
        <fullName evidence="11">Sugar ABC transporter ATP-binding protein</fullName>
    </submittedName>
</protein>
<evidence type="ECO:0000256" key="6">
    <source>
        <dbReference type="ARBA" id="ARBA00022741"/>
    </source>
</evidence>
<keyword evidence="3" id="KW-1003">Cell membrane</keyword>
<dbReference type="PANTHER" id="PTHR43790">
    <property type="entry name" value="CARBOHYDRATE TRANSPORT ATP-BINDING PROTEIN MG119-RELATED"/>
    <property type="match status" value="1"/>
</dbReference>
<evidence type="ECO:0000256" key="4">
    <source>
        <dbReference type="ARBA" id="ARBA00022597"/>
    </source>
</evidence>
<keyword evidence="5" id="KW-0677">Repeat</keyword>
<dbReference type="Gene3D" id="3.40.50.300">
    <property type="entry name" value="P-loop containing nucleotide triphosphate hydrolases"/>
    <property type="match status" value="2"/>
</dbReference>
<dbReference type="GO" id="GO:0005524">
    <property type="term" value="F:ATP binding"/>
    <property type="evidence" value="ECO:0007669"/>
    <property type="project" value="UniProtKB-KW"/>
</dbReference>
<dbReference type="SUPFAM" id="SSF52540">
    <property type="entry name" value="P-loop containing nucleoside triphosphate hydrolases"/>
    <property type="match status" value="2"/>
</dbReference>
<reference evidence="11" key="1">
    <citation type="submission" date="2020-10" db="EMBL/GenBank/DDBJ databases">
        <authorList>
            <person name="Gilroy R."/>
        </authorList>
    </citation>
    <scope>NUCLEOTIDE SEQUENCE</scope>
    <source>
        <strain evidence="11">C6-149</strain>
    </source>
</reference>
<dbReference type="InterPro" id="IPR027417">
    <property type="entry name" value="P-loop_NTPase"/>
</dbReference>
<name>A0A9D9E6Q4_9LACO</name>
<evidence type="ECO:0000313" key="12">
    <source>
        <dbReference type="Proteomes" id="UP000823614"/>
    </source>
</evidence>